<feature type="non-terminal residue" evidence="11">
    <location>
        <position position="259"/>
    </location>
</feature>
<protein>
    <recommendedName>
        <fullName evidence="12">NADH:flavin oxidoreductase/NADH oxidase N-terminal domain-containing protein</fullName>
    </recommendedName>
</protein>
<dbReference type="Gene3D" id="3.20.20.70">
    <property type="entry name" value="Aldolase class I"/>
    <property type="match status" value="1"/>
</dbReference>
<feature type="non-terminal residue" evidence="11">
    <location>
        <position position="1"/>
    </location>
</feature>
<proteinExistence type="predicted"/>
<dbReference type="Pfam" id="PF07992">
    <property type="entry name" value="Pyr_redox_2"/>
    <property type="match status" value="1"/>
</dbReference>
<gene>
    <name evidence="11" type="ORF">S01H1_54087</name>
</gene>
<reference evidence="11" key="1">
    <citation type="journal article" date="2014" name="Front. Microbiol.">
        <title>High frequency of phylogenetically diverse reductive dehalogenase-homologous genes in deep subseafloor sedimentary metagenomes.</title>
        <authorList>
            <person name="Kawai M."/>
            <person name="Futagami T."/>
            <person name="Toyoda A."/>
            <person name="Takaki Y."/>
            <person name="Nishi S."/>
            <person name="Hori S."/>
            <person name="Arai W."/>
            <person name="Tsubouchi T."/>
            <person name="Morono Y."/>
            <person name="Uchiyama I."/>
            <person name="Ito T."/>
            <person name="Fujiyama A."/>
            <person name="Inagaki F."/>
            <person name="Takami H."/>
        </authorList>
    </citation>
    <scope>NUCLEOTIDE SEQUENCE</scope>
    <source>
        <strain evidence="11">Expedition CK06-06</strain>
    </source>
</reference>
<dbReference type="SUPFAM" id="SSF51971">
    <property type="entry name" value="Nucleotide-binding domain"/>
    <property type="match status" value="1"/>
</dbReference>
<dbReference type="InterPro" id="IPR051793">
    <property type="entry name" value="NADH:flavin_oxidoreductase"/>
</dbReference>
<comment type="caution">
    <text evidence="11">The sequence shown here is derived from an EMBL/GenBank/DDBJ whole genome shotgun (WGS) entry which is preliminary data.</text>
</comment>
<evidence type="ECO:0000256" key="4">
    <source>
        <dbReference type="ARBA" id="ARBA00022643"/>
    </source>
</evidence>
<keyword evidence="4" id="KW-0288">FMN</keyword>
<evidence type="ECO:0000256" key="8">
    <source>
        <dbReference type="ARBA" id="ARBA00023014"/>
    </source>
</evidence>
<dbReference type="PANTHER" id="PTHR42917:SF2">
    <property type="entry name" value="2,4-DIENOYL-COA REDUCTASE [(2E)-ENOYL-COA-PRODUCING]"/>
    <property type="match status" value="1"/>
</dbReference>
<name>X0VRD6_9ZZZZ</name>
<keyword evidence="7" id="KW-0408">Iron</keyword>
<dbReference type="AlphaFoldDB" id="X0VRD6"/>
<evidence type="ECO:0000256" key="3">
    <source>
        <dbReference type="ARBA" id="ARBA00022630"/>
    </source>
</evidence>
<dbReference type="SUPFAM" id="SSF51395">
    <property type="entry name" value="FMN-linked oxidoreductases"/>
    <property type="match status" value="1"/>
</dbReference>
<dbReference type="InterPro" id="IPR001155">
    <property type="entry name" value="OxRdtase_FMN_N"/>
</dbReference>
<sequence length="259" mass="27510">GKQIARILEAAGVHCFDAMPGWHETIVPMIQPSVPQGHWLCIAEELKKVVNVPVATGTQISDLALAEQALVDGKADLICMARPLIADPELPNKAKEGRTDDIRPCIHCCHCFDLVGTPLACTVNARAGREGDYVIQPAAQSKKVFVIGGGPGGMEAAITAAKRGHKVTLWENEKELGGQMLIAALPPHKGDIDKLTRYLRNQIRKAGVNTKIGQKAHLNSISAGNPDQVIVAAGAIPIIPDISGVKGRNVVIASEVLTE</sequence>
<comment type="cofactor">
    <cofactor evidence="1">
        <name>FMN</name>
        <dbReference type="ChEBI" id="CHEBI:58210"/>
    </cofactor>
</comment>
<evidence type="ECO:0000259" key="9">
    <source>
        <dbReference type="Pfam" id="PF00724"/>
    </source>
</evidence>
<dbReference type="PRINTS" id="PR00368">
    <property type="entry name" value="FADPNR"/>
</dbReference>
<dbReference type="GO" id="GO:0051536">
    <property type="term" value="F:iron-sulfur cluster binding"/>
    <property type="evidence" value="ECO:0007669"/>
    <property type="project" value="UniProtKB-KW"/>
</dbReference>
<dbReference type="GO" id="GO:0010181">
    <property type="term" value="F:FMN binding"/>
    <property type="evidence" value="ECO:0007669"/>
    <property type="project" value="InterPro"/>
</dbReference>
<evidence type="ECO:0000256" key="2">
    <source>
        <dbReference type="ARBA" id="ARBA00001966"/>
    </source>
</evidence>
<evidence type="ECO:0000256" key="1">
    <source>
        <dbReference type="ARBA" id="ARBA00001917"/>
    </source>
</evidence>
<evidence type="ECO:0000256" key="7">
    <source>
        <dbReference type="ARBA" id="ARBA00023004"/>
    </source>
</evidence>
<keyword evidence="6" id="KW-0560">Oxidoreductase</keyword>
<dbReference type="InterPro" id="IPR013785">
    <property type="entry name" value="Aldolase_TIM"/>
</dbReference>
<feature type="domain" description="NADH:flavin oxidoreductase/NADH oxidase N-terminal" evidence="9">
    <location>
        <begin position="21"/>
        <end position="100"/>
    </location>
</feature>
<evidence type="ECO:0008006" key="12">
    <source>
        <dbReference type="Google" id="ProtNLM"/>
    </source>
</evidence>
<dbReference type="EMBL" id="BARS01035070">
    <property type="protein sequence ID" value="GAG15013.1"/>
    <property type="molecule type" value="Genomic_DNA"/>
</dbReference>
<feature type="domain" description="FAD/NAD(P)-binding" evidence="10">
    <location>
        <begin position="143"/>
        <end position="246"/>
    </location>
</feature>
<accession>X0VRD6</accession>
<organism evidence="11">
    <name type="scientific">marine sediment metagenome</name>
    <dbReference type="NCBI Taxonomy" id="412755"/>
    <lineage>
        <taxon>unclassified sequences</taxon>
        <taxon>metagenomes</taxon>
        <taxon>ecological metagenomes</taxon>
    </lineage>
</organism>
<dbReference type="PANTHER" id="PTHR42917">
    <property type="entry name" value="2,4-DIENOYL-COA REDUCTASE"/>
    <property type="match status" value="1"/>
</dbReference>
<keyword evidence="5" id="KW-0479">Metal-binding</keyword>
<keyword evidence="8" id="KW-0411">Iron-sulfur</keyword>
<evidence type="ECO:0000256" key="5">
    <source>
        <dbReference type="ARBA" id="ARBA00022723"/>
    </source>
</evidence>
<comment type="cofactor">
    <cofactor evidence="2">
        <name>[4Fe-4S] cluster</name>
        <dbReference type="ChEBI" id="CHEBI:49883"/>
    </cofactor>
</comment>
<keyword evidence="3" id="KW-0285">Flavoprotein</keyword>
<evidence type="ECO:0000259" key="10">
    <source>
        <dbReference type="Pfam" id="PF07992"/>
    </source>
</evidence>
<evidence type="ECO:0000256" key="6">
    <source>
        <dbReference type="ARBA" id="ARBA00023002"/>
    </source>
</evidence>
<dbReference type="GO" id="GO:0016491">
    <property type="term" value="F:oxidoreductase activity"/>
    <property type="evidence" value="ECO:0007669"/>
    <property type="project" value="UniProtKB-KW"/>
</dbReference>
<dbReference type="Gene3D" id="3.40.50.720">
    <property type="entry name" value="NAD(P)-binding Rossmann-like Domain"/>
    <property type="match status" value="1"/>
</dbReference>
<dbReference type="InterPro" id="IPR023753">
    <property type="entry name" value="FAD/NAD-binding_dom"/>
</dbReference>
<evidence type="ECO:0000313" key="11">
    <source>
        <dbReference type="EMBL" id="GAG15013.1"/>
    </source>
</evidence>
<dbReference type="Pfam" id="PF00724">
    <property type="entry name" value="Oxidored_FMN"/>
    <property type="match status" value="1"/>
</dbReference>
<dbReference type="GO" id="GO:0046872">
    <property type="term" value="F:metal ion binding"/>
    <property type="evidence" value="ECO:0007669"/>
    <property type="project" value="UniProtKB-KW"/>
</dbReference>